<comment type="subcellular location">
    <subcellularLocation>
        <location evidence="2">Periplasm</location>
    </subcellularLocation>
</comment>
<protein>
    <submittedName>
        <fullName evidence="10">Cytochrome C</fullName>
    </submittedName>
</protein>
<dbReference type="OrthoDB" id="9153838at2"/>
<dbReference type="RefSeq" id="WP_136853155.1">
    <property type="nucleotide sequence ID" value="NZ_SWCI01000005.1"/>
</dbReference>
<dbReference type="InterPro" id="IPR012286">
    <property type="entry name" value="Tetrahaem_cytochrome"/>
</dbReference>
<keyword evidence="11" id="KW-1185">Reference proteome</keyword>
<evidence type="ECO:0000313" key="11">
    <source>
        <dbReference type="Proteomes" id="UP000305674"/>
    </source>
</evidence>
<comment type="cofactor">
    <cofactor evidence="1">
        <name>heme c</name>
        <dbReference type="ChEBI" id="CHEBI:61717"/>
    </cofactor>
</comment>
<keyword evidence="5" id="KW-0479">Metal-binding</keyword>
<dbReference type="GO" id="GO:0046872">
    <property type="term" value="F:metal ion binding"/>
    <property type="evidence" value="ECO:0007669"/>
    <property type="project" value="UniProtKB-KW"/>
</dbReference>
<sequence>MKRVLISLGLMLALCNTAQAGDLVKVKGSIKGRSNHQFIYEDGCKTCHQGSARKYVDDSACIDCHGDINDIEVTRELVLEEANPHKSIHFNQGASCLACHAEHQTKAPVCSECHRTWFDEM</sequence>
<dbReference type="Gene3D" id="1.10.1130.10">
    <property type="entry name" value="Flavocytochrome C3, Chain A"/>
    <property type="match status" value="1"/>
</dbReference>
<evidence type="ECO:0000256" key="3">
    <source>
        <dbReference type="ARBA" id="ARBA00022448"/>
    </source>
</evidence>
<evidence type="ECO:0000256" key="4">
    <source>
        <dbReference type="ARBA" id="ARBA00022617"/>
    </source>
</evidence>
<dbReference type="EMBL" id="SWCI01000005">
    <property type="protein sequence ID" value="TKB48962.1"/>
    <property type="molecule type" value="Genomic_DNA"/>
</dbReference>
<evidence type="ECO:0000256" key="5">
    <source>
        <dbReference type="ARBA" id="ARBA00022723"/>
    </source>
</evidence>
<feature type="chain" id="PRO_5020609958" evidence="8">
    <location>
        <begin position="21"/>
        <end position="121"/>
    </location>
</feature>
<dbReference type="SUPFAM" id="SSF48695">
    <property type="entry name" value="Multiheme cytochromes"/>
    <property type="match status" value="1"/>
</dbReference>
<evidence type="ECO:0000256" key="7">
    <source>
        <dbReference type="ARBA" id="ARBA00023004"/>
    </source>
</evidence>
<dbReference type="GO" id="GO:0042597">
    <property type="term" value="C:periplasmic space"/>
    <property type="evidence" value="ECO:0007669"/>
    <property type="project" value="UniProtKB-SubCell"/>
</dbReference>
<evidence type="ECO:0000259" key="9">
    <source>
        <dbReference type="Pfam" id="PF14537"/>
    </source>
</evidence>
<evidence type="ECO:0000256" key="8">
    <source>
        <dbReference type="SAM" id="SignalP"/>
    </source>
</evidence>
<evidence type="ECO:0000313" key="10">
    <source>
        <dbReference type="EMBL" id="TKB48962.1"/>
    </source>
</evidence>
<dbReference type="Pfam" id="PF14537">
    <property type="entry name" value="Cytochrom_c3_2"/>
    <property type="match status" value="1"/>
</dbReference>
<evidence type="ECO:0000256" key="6">
    <source>
        <dbReference type="ARBA" id="ARBA00022982"/>
    </source>
</evidence>
<feature type="domain" description="Tetrahaem cytochrome" evidence="9">
    <location>
        <begin position="43"/>
        <end position="114"/>
    </location>
</feature>
<comment type="caution">
    <text evidence="10">The sequence shown here is derived from an EMBL/GenBank/DDBJ whole genome shotgun (WGS) entry which is preliminary data.</text>
</comment>
<evidence type="ECO:0000256" key="2">
    <source>
        <dbReference type="ARBA" id="ARBA00004418"/>
    </source>
</evidence>
<keyword evidence="3" id="KW-0813">Transport</keyword>
<keyword evidence="4" id="KW-0349">Heme</keyword>
<keyword evidence="6" id="KW-0249">Electron transport</keyword>
<accession>A0A4U1BD70</accession>
<dbReference type="InterPro" id="IPR036280">
    <property type="entry name" value="Multihaem_cyt_sf"/>
</dbReference>
<name>A0A4U1BD70_9GAMM</name>
<keyword evidence="8" id="KW-0732">Signal</keyword>
<dbReference type="AlphaFoldDB" id="A0A4U1BD70"/>
<gene>
    <name evidence="10" type="ORF">FCL40_10000</name>
</gene>
<dbReference type="Proteomes" id="UP000305674">
    <property type="component" value="Unassembled WGS sequence"/>
</dbReference>
<proteinExistence type="predicted"/>
<reference evidence="10 11" key="1">
    <citation type="submission" date="2019-04" db="EMBL/GenBank/DDBJ databases">
        <authorList>
            <person name="Hwang J.C."/>
        </authorList>
    </citation>
    <scope>NUCLEOTIDE SEQUENCE [LARGE SCALE GENOMIC DNA]</scope>
    <source>
        <strain evidence="10 11">IMCC35001</strain>
    </source>
</reference>
<evidence type="ECO:0000256" key="1">
    <source>
        <dbReference type="ARBA" id="ARBA00001926"/>
    </source>
</evidence>
<keyword evidence="7" id="KW-0408">Iron</keyword>
<organism evidence="10 11">
    <name type="scientific">Ferrimonas sediminicola</name>
    <dbReference type="NCBI Taxonomy" id="2569538"/>
    <lineage>
        <taxon>Bacteria</taxon>
        <taxon>Pseudomonadati</taxon>
        <taxon>Pseudomonadota</taxon>
        <taxon>Gammaproteobacteria</taxon>
        <taxon>Alteromonadales</taxon>
        <taxon>Ferrimonadaceae</taxon>
        <taxon>Ferrimonas</taxon>
    </lineage>
</organism>
<feature type="signal peptide" evidence="8">
    <location>
        <begin position="1"/>
        <end position="20"/>
    </location>
</feature>